<evidence type="ECO:0000256" key="4">
    <source>
        <dbReference type="ARBA" id="ARBA00022970"/>
    </source>
</evidence>
<comment type="caution">
    <text evidence="6">The sequence shown here is derived from an EMBL/GenBank/DDBJ whole genome shotgun (WGS) entry which is preliminary data.</text>
</comment>
<dbReference type="PANTHER" id="PTHR47151:SF2">
    <property type="entry name" value="AMINO ACID BINDING PROTEIN"/>
    <property type="match status" value="1"/>
</dbReference>
<dbReference type="AlphaFoldDB" id="A0A939IGV4"/>
<dbReference type="Gene3D" id="3.40.50.2300">
    <property type="match status" value="2"/>
</dbReference>
<keyword evidence="4" id="KW-0029">Amino-acid transport</keyword>
<evidence type="ECO:0000256" key="2">
    <source>
        <dbReference type="ARBA" id="ARBA00022448"/>
    </source>
</evidence>
<keyword evidence="2" id="KW-0813">Transport</keyword>
<comment type="similarity">
    <text evidence="1">Belongs to the leucine-binding protein family.</text>
</comment>
<dbReference type="EMBL" id="JAFJZZ010000005">
    <property type="protein sequence ID" value="MBN7773995.1"/>
    <property type="molecule type" value="Genomic_DNA"/>
</dbReference>
<sequence length="377" mass="40137">MKKLVTLITIITLIGTIFSGCSGNGANQSKNTTIKIGLAAPISGAEAQYGEAFKKGAELAVQQLNDSGGIDGKKIEIVTLDDKGDSNEAVNVANKFASDNSIVGIIGHFNSSATLAAAPIYNKNKVVTVSPSSSSPNVTDAGDYIFRVITTDAFQADYLAKWSKEEGHNKVAIIYEQTDFGLGLSDVYSKAAKENNIEIVANETYVAGQTKDFSTIVTKIKGKQPDAIFIGGVANDAALVIQQAKKLGVTSQFIGVDSLYSDALIQLGGSAVEDVKLVGFFHPGGTNEQANDFLAAYENAYNKKPDTYAAYAYDATSVLIEAIKQNGADREDIKKYLSTLQNFKGATGTISFDENGDVLTEPQKLIVSEGQFLTYNK</sequence>
<reference evidence="6" key="1">
    <citation type="submission" date="2021-02" db="EMBL/GenBank/DDBJ databases">
        <title>Abyssanaerobacter marinus gen.nov., sp., nov, anaerobic bacterium isolated from the Onnuri vent field of Indian Ocean and suggestion of Mogibacteriaceae fam. nov., and proposal of reclassification of ambiguous this family's genus member.</title>
        <authorList>
            <person name="Kim Y.J."/>
            <person name="Yang J.-A."/>
        </authorList>
    </citation>
    <scope>NUCLEOTIDE SEQUENCE</scope>
    <source>
        <strain evidence="6">DSM 2634</strain>
    </source>
</reference>
<accession>A0A939IGV4</accession>
<dbReference type="PROSITE" id="PS51257">
    <property type="entry name" value="PROKAR_LIPOPROTEIN"/>
    <property type="match status" value="1"/>
</dbReference>
<proteinExistence type="inferred from homology"/>
<dbReference type="PANTHER" id="PTHR47151">
    <property type="entry name" value="LEU/ILE/VAL-BINDING ABC TRANSPORTER SUBUNIT"/>
    <property type="match status" value="1"/>
</dbReference>
<organism evidence="6 7">
    <name type="scientific">Clostridium aminobutyricum</name>
    <dbReference type="NCBI Taxonomy" id="33953"/>
    <lineage>
        <taxon>Bacteria</taxon>
        <taxon>Bacillati</taxon>
        <taxon>Bacillota</taxon>
        <taxon>Clostridia</taxon>
        <taxon>Eubacteriales</taxon>
        <taxon>Clostridiaceae</taxon>
        <taxon>Clostridium</taxon>
    </lineage>
</organism>
<dbReference type="SUPFAM" id="SSF53822">
    <property type="entry name" value="Periplasmic binding protein-like I"/>
    <property type="match status" value="1"/>
</dbReference>
<evidence type="ECO:0000256" key="1">
    <source>
        <dbReference type="ARBA" id="ARBA00010062"/>
    </source>
</evidence>
<dbReference type="CDD" id="cd06349">
    <property type="entry name" value="PBP1_ABC_HAAT-like"/>
    <property type="match status" value="1"/>
</dbReference>
<evidence type="ECO:0000313" key="6">
    <source>
        <dbReference type="EMBL" id="MBN7773995.1"/>
    </source>
</evidence>
<keyword evidence="3" id="KW-0732">Signal</keyword>
<gene>
    <name evidence="6" type="ORF">JYB65_11530</name>
</gene>
<dbReference type="InterPro" id="IPR028082">
    <property type="entry name" value="Peripla_BP_I"/>
</dbReference>
<evidence type="ECO:0000313" key="7">
    <source>
        <dbReference type="Proteomes" id="UP000664545"/>
    </source>
</evidence>
<feature type="domain" description="Leucine-binding protein" evidence="5">
    <location>
        <begin position="33"/>
        <end position="356"/>
    </location>
</feature>
<dbReference type="InterPro" id="IPR000709">
    <property type="entry name" value="Leu_Ile_Val-bd"/>
</dbReference>
<evidence type="ECO:0000256" key="3">
    <source>
        <dbReference type="ARBA" id="ARBA00022729"/>
    </source>
</evidence>
<dbReference type="Pfam" id="PF13458">
    <property type="entry name" value="Peripla_BP_6"/>
    <property type="match status" value="1"/>
</dbReference>
<evidence type="ECO:0000259" key="5">
    <source>
        <dbReference type="Pfam" id="PF13458"/>
    </source>
</evidence>
<dbReference type="RefSeq" id="WP_206582828.1">
    <property type="nucleotide sequence ID" value="NZ_JAFJZZ010000005.1"/>
</dbReference>
<name>A0A939IGV4_CLOAM</name>
<protein>
    <submittedName>
        <fullName evidence="6">ABC transporter substrate-binding protein</fullName>
    </submittedName>
</protein>
<dbReference type="PRINTS" id="PR00337">
    <property type="entry name" value="LEUILEVALBP"/>
</dbReference>
<keyword evidence="7" id="KW-1185">Reference proteome</keyword>
<dbReference type="GO" id="GO:0006865">
    <property type="term" value="P:amino acid transport"/>
    <property type="evidence" value="ECO:0007669"/>
    <property type="project" value="UniProtKB-KW"/>
</dbReference>
<dbReference type="Proteomes" id="UP000664545">
    <property type="component" value="Unassembled WGS sequence"/>
</dbReference>
<dbReference type="InterPro" id="IPR028081">
    <property type="entry name" value="Leu-bd"/>
</dbReference>